<dbReference type="OrthoDB" id="5061092at2"/>
<keyword evidence="2" id="KW-1185">Reference proteome</keyword>
<organism evidence="1 2">
    <name type="scientific">Microbacterium lemovicicum</name>
    <dbReference type="NCBI Taxonomy" id="1072463"/>
    <lineage>
        <taxon>Bacteria</taxon>
        <taxon>Bacillati</taxon>
        <taxon>Actinomycetota</taxon>
        <taxon>Actinomycetes</taxon>
        <taxon>Micrococcales</taxon>
        <taxon>Microbacteriaceae</taxon>
        <taxon>Microbacterium</taxon>
    </lineage>
</organism>
<protein>
    <submittedName>
        <fullName evidence="1">Uncharacterized protein</fullName>
    </submittedName>
</protein>
<evidence type="ECO:0000313" key="2">
    <source>
        <dbReference type="Proteomes" id="UP000276888"/>
    </source>
</evidence>
<dbReference type="KEGG" id="mlv:CVS47_01316"/>
<gene>
    <name evidence="1" type="ORF">CVS47_01316</name>
</gene>
<dbReference type="RefSeq" id="WP_127095377.1">
    <property type="nucleotide sequence ID" value="NZ_CP031423.1"/>
</dbReference>
<evidence type="ECO:0000313" key="1">
    <source>
        <dbReference type="EMBL" id="AZS36708.1"/>
    </source>
</evidence>
<dbReference type="EMBL" id="CP031423">
    <property type="protein sequence ID" value="AZS36708.1"/>
    <property type="molecule type" value="Genomic_DNA"/>
</dbReference>
<dbReference type="Proteomes" id="UP000276888">
    <property type="component" value="Chromosome"/>
</dbReference>
<name>A0A3S9W9C1_9MICO</name>
<sequence>MWVAWIASLVAVAALAAVVTYGLVSIAPVRTSSGAPQVATLDPDSAVSVPAGWFGAGASSATYTFFGLTLFETTYSMSGNGGGDCFTAALTSDMPEEGDPQNGYSASGPVYSGCRFGDFPATITFGVDSNAPPELRDRFPDASLQFVKDGDRIGVFVSSPSSD</sequence>
<reference evidence="1 2" key="1">
    <citation type="submission" date="2018-08" db="EMBL/GenBank/DDBJ databases">
        <title>Microbacterium lemovicicum sp. nov., a bacterium isolated from a natural uranium-rich soil.</title>
        <authorList>
            <person name="ORTET P."/>
        </authorList>
    </citation>
    <scope>NUCLEOTIDE SEQUENCE [LARGE SCALE GENOMIC DNA]</scope>
    <source>
        <strain evidence="1 2">Viu22</strain>
    </source>
</reference>
<accession>A0A3S9W9C1</accession>
<dbReference type="AlphaFoldDB" id="A0A3S9W9C1"/>
<proteinExistence type="predicted"/>